<gene>
    <name evidence="1" type="ORF">CRX57_01410</name>
</gene>
<reference evidence="2" key="1">
    <citation type="submission" date="2017-10" db="EMBL/GenBank/DDBJ databases">
        <title>FDA dAtabase for Regulatory Grade micrObial Sequences (FDA-ARGOS): Supporting development and validation of Infectious Disease Dx tests.</title>
        <authorList>
            <person name="Goldberg B."/>
            <person name="Campos J."/>
            <person name="Tallon L."/>
            <person name="Sadzewicz L."/>
            <person name="Ott S."/>
            <person name="Zhao X."/>
            <person name="Nagaraj S."/>
            <person name="Vavikolanu K."/>
            <person name="Aluvathingal J."/>
            <person name="Nadendla S."/>
            <person name="Geyer C."/>
            <person name="Sichtig H."/>
        </authorList>
    </citation>
    <scope>NUCLEOTIDE SEQUENCE [LARGE SCALE GENOMIC DNA]</scope>
    <source>
        <strain evidence="2">FDAARGOS_376</strain>
    </source>
</reference>
<organism evidence="1 2">
    <name type="scientific">Pseudomonas putida</name>
    <name type="common">Arthrobacter siderocapsulatus</name>
    <dbReference type="NCBI Taxonomy" id="303"/>
    <lineage>
        <taxon>Bacteria</taxon>
        <taxon>Pseudomonadati</taxon>
        <taxon>Pseudomonadota</taxon>
        <taxon>Gammaproteobacteria</taxon>
        <taxon>Pseudomonadales</taxon>
        <taxon>Pseudomonadaceae</taxon>
        <taxon>Pseudomonas</taxon>
    </lineage>
</organism>
<dbReference type="Proteomes" id="UP000222460">
    <property type="component" value="Unassembled WGS sequence"/>
</dbReference>
<sequence>MTNLNEKILLLDAPEIPDALPNFPGSQVNLLPLSALVSPLKVLIPEWYSSPSDPGVPVLLRLLLNGNRVADYPFTTPIDPALFPFEAHIPEAHLVQEGVYEVSYILDIGGNEDMAASTPITVDLTAPNFGNPGEPPQFPPEIDSEGITPQYLAAHNDEVLVTIAIYMQQRACDSIEFHFGSLAAEPVIIETVHDATSRTVIKLSGAIIREIGSGTMFAFYRLRDRAGNLGQQSSFKQVKVDLS</sequence>
<comment type="caution">
    <text evidence="1">The sequence shown here is derived from an EMBL/GenBank/DDBJ whole genome shotgun (WGS) entry which is preliminary data.</text>
</comment>
<accession>A0A2C5W3X4</accession>
<dbReference type="AlphaFoldDB" id="A0A2C5W3X4"/>
<evidence type="ECO:0000313" key="1">
    <source>
        <dbReference type="EMBL" id="PHH38882.1"/>
    </source>
</evidence>
<dbReference type="RefSeq" id="WP_098963962.1">
    <property type="nucleotide sequence ID" value="NZ_PDKZ01000002.1"/>
</dbReference>
<protein>
    <submittedName>
        <fullName evidence="1">Uncharacterized protein</fullName>
    </submittedName>
</protein>
<evidence type="ECO:0000313" key="2">
    <source>
        <dbReference type="Proteomes" id="UP000222460"/>
    </source>
</evidence>
<name>A0A2C5W3X4_PSEPU</name>
<dbReference type="EMBL" id="PDKZ01000002">
    <property type="protein sequence ID" value="PHH38882.1"/>
    <property type="molecule type" value="Genomic_DNA"/>
</dbReference>
<proteinExistence type="predicted"/>